<dbReference type="Proteomes" id="UP000265341">
    <property type="component" value="Unassembled WGS sequence"/>
</dbReference>
<gene>
    <name evidence="1" type="ORF">Mrose_03540</name>
</gene>
<keyword evidence="2" id="KW-1185">Reference proteome</keyword>
<dbReference type="AlphaFoldDB" id="A0A399EFF1"/>
<dbReference type="EMBL" id="QWLA01000137">
    <property type="protein sequence ID" value="RIH81750.1"/>
    <property type="molecule type" value="Genomic_DNA"/>
</dbReference>
<accession>A0A399EFF1</accession>
<dbReference type="RefSeq" id="WP_119280603.1">
    <property type="nucleotide sequence ID" value="NZ_QWLA01000137.1"/>
</dbReference>
<proteinExistence type="predicted"/>
<sequence length="146" mass="16606">MGRRSDDIEPRTTLSLAEVREELLAALCEHERREPRTRRRGRSPIGTGAWLPYTRWTDWEERRLALLEAHEALRRLDLLEACTRLWREGHLAEGAALTLLDFLLLAEPEPGLQALNAARAERGLAPLAWRGEWLALAEARVPWGGA</sequence>
<comment type="caution">
    <text evidence="1">The sequence shown here is derived from an EMBL/GenBank/DDBJ whole genome shotgun (WGS) entry which is preliminary data.</text>
</comment>
<reference evidence="1 2" key="1">
    <citation type="submission" date="2018-08" db="EMBL/GenBank/DDBJ databases">
        <title>Meiothermus roseus NBRC 110900 genome sequencing project.</title>
        <authorList>
            <person name="Da Costa M.S."/>
            <person name="Albuquerque L."/>
            <person name="Raposo P."/>
            <person name="Froufe H.J.C."/>
            <person name="Barroso C.S."/>
            <person name="Egas C."/>
        </authorList>
    </citation>
    <scope>NUCLEOTIDE SEQUENCE [LARGE SCALE GENOMIC DNA]</scope>
    <source>
        <strain evidence="1 2">NBRC 110900</strain>
    </source>
</reference>
<evidence type="ECO:0000313" key="1">
    <source>
        <dbReference type="EMBL" id="RIH81750.1"/>
    </source>
</evidence>
<evidence type="ECO:0000313" key="2">
    <source>
        <dbReference type="Proteomes" id="UP000265341"/>
    </source>
</evidence>
<protein>
    <submittedName>
        <fullName evidence="1">Uncharacterized protein</fullName>
    </submittedName>
</protein>
<organism evidence="1 2">
    <name type="scientific">Calidithermus roseus</name>
    <dbReference type="NCBI Taxonomy" id="1644118"/>
    <lineage>
        <taxon>Bacteria</taxon>
        <taxon>Thermotogati</taxon>
        <taxon>Deinococcota</taxon>
        <taxon>Deinococci</taxon>
        <taxon>Thermales</taxon>
        <taxon>Thermaceae</taxon>
        <taxon>Calidithermus</taxon>
    </lineage>
</organism>
<name>A0A399EFF1_9DEIN</name>